<dbReference type="Pfam" id="PF00582">
    <property type="entry name" value="Usp"/>
    <property type="match status" value="1"/>
</dbReference>
<evidence type="ECO:0000313" key="5">
    <source>
        <dbReference type="Proteomes" id="UP001500630"/>
    </source>
</evidence>
<evidence type="ECO:0000313" key="4">
    <source>
        <dbReference type="EMBL" id="GAA3558175.1"/>
    </source>
</evidence>
<evidence type="ECO:0000259" key="3">
    <source>
        <dbReference type="Pfam" id="PF00582"/>
    </source>
</evidence>
<dbReference type="PANTHER" id="PTHR46268">
    <property type="entry name" value="STRESS RESPONSE PROTEIN NHAX"/>
    <property type="match status" value="1"/>
</dbReference>
<dbReference type="InterPro" id="IPR006016">
    <property type="entry name" value="UspA"/>
</dbReference>
<dbReference type="PRINTS" id="PR01438">
    <property type="entry name" value="UNVRSLSTRESS"/>
</dbReference>
<dbReference type="CDD" id="cd00293">
    <property type="entry name" value="USP-like"/>
    <property type="match status" value="1"/>
</dbReference>
<dbReference type="PANTHER" id="PTHR46268:SF6">
    <property type="entry name" value="UNIVERSAL STRESS PROTEIN UP12"/>
    <property type="match status" value="1"/>
</dbReference>
<dbReference type="SUPFAM" id="SSF52402">
    <property type="entry name" value="Adenine nucleotide alpha hydrolases-like"/>
    <property type="match status" value="1"/>
</dbReference>
<dbReference type="InterPro" id="IPR006015">
    <property type="entry name" value="Universal_stress_UspA"/>
</dbReference>
<feature type="transmembrane region" description="Helical" evidence="2">
    <location>
        <begin position="20"/>
        <end position="45"/>
    </location>
</feature>
<proteinExistence type="inferred from homology"/>
<reference evidence="5" key="1">
    <citation type="journal article" date="2019" name="Int. J. Syst. Evol. Microbiol.">
        <title>The Global Catalogue of Microorganisms (GCM) 10K type strain sequencing project: providing services to taxonomists for standard genome sequencing and annotation.</title>
        <authorList>
            <consortium name="The Broad Institute Genomics Platform"/>
            <consortium name="The Broad Institute Genome Sequencing Center for Infectious Disease"/>
            <person name="Wu L."/>
            <person name="Ma J."/>
        </authorList>
    </citation>
    <scope>NUCLEOTIDE SEQUENCE [LARGE SCALE GENOMIC DNA]</scope>
    <source>
        <strain evidence="5">JCM 17326</strain>
    </source>
</reference>
<feature type="domain" description="UspA" evidence="3">
    <location>
        <begin position="7"/>
        <end position="150"/>
    </location>
</feature>
<dbReference type="RefSeq" id="WP_345564237.1">
    <property type="nucleotide sequence ID" value="NZ_BAABDQ010000008.1"/>
</dbReference>
<name>A0ABP6WZU0_9ACTN</name>
<dbReference type="Gene3D" id="3.40.50.620">
    <property type="entry name" value="HUPs"/>
    <property type="match status" value="1"/>
</dbReference>
<keyword evidence="2" id="KW-0812">Transmembrane</keyword>
<organism evidence="4 5">
    <name type="scientific">Nonomuraea rosea</name>
    <dbReference type="NCBI Taxonomy" id="638574"/>
    <lineage>
        <taxon>Bacteria</taxon>
        <taxon>Bacillati</taxon>
        <taxon>Actinomycetota</taxon>
        <taxon>Actinomycetes</taxon>
        <taxon>Streptosporangiales</taxon>
        <taxon>Streptosporangiaceae</taxon>
        <taxon>Nonomuraea</taxon>
    </lineage>
</organism>
<keyword evidence="5" id="KW-1185">Reference proteome</keyword>
<dbReference type="Proteomes" id="UP001500630">
    <property type="component" value="Unassembled WGS sequence"/>
</dbReference>
<evidence type="ECO:0000256" key="2">
    <source>
        <dbReference type="SAM" id="Phobius"/>
    </source>
</evidence>
<comment type="caution">
    <text evidence="4">The sequence shown here is derived from an EMBL/GenBank/DDBJ whole genome shotgun (WGS) entry which is preliminary data.</text>
</comment>
<dbReference type="EMBL" id="BAABDQ010000008">
    <property type="protein sequence ID" value="GAA3558175.1"/>
    <property type="molecule type" value="Genomic_DNA"/>
</dbReference>
<keyword evidence="2" id="KW-0472">Membrane</keyword>
<gene>
    <name evidence="4" type="ORF">GCM10022419_043510</name>
</gene>
<dbReference type="InterPro" id="IPR014729">
    <property type="entry name" value="Rossmann-like_a/b/a_fold"/>
</dbReference>
<sequence length="156" mass="15829">MTYRTTYRTVLVGTDGSASSFRAVSTAASLAAATGATLVLACAYLPMRENERAAAADRLGDLAYKVGGSTPADDALRAAREHAVAAGARDVVLASEQGDPVDVLVSLAAGHRADLLVVGNRGLNSLAGRLLGSVPSAVSHRAGCDVLIVHTTDGGR</sequence>
<accession>A0ABP6WZU0</accession>
<protein>
    <submittedName>
        <fullName evidence="4">Universal stress protein</fullName>
    </submittedName>
</protein>
<comment type="similarity">
    <text evidence="1">Belongs to the universal stress protein A family.</text>
</comment>
<evidence type="ECO:0000256" key="1">
    <source>
        <dbReference type="ARBA" id="ARBA00008791"/>
    </source>
</evidence>
<keyword evidence="2" id="KW-1133">Transmembrane helix</keyword>